<dbReference type="Proteomes" id="UP000265716">
    <property type="component" value="Unassembled WGS sequence"/>
</dbReference>
<dbReference type="EMBL" id="QUTC01006989">
    <property type="protein sequence ID" value="RHY49474.1"/>
    <property type="molecule type" value="Genomic_DNA"/>
</dbReference>
<evidence type="ECO:0000313" key="2">
    <source>
        <dbReference type="Proteomes" id="UP000265716"/>
    </source>
</evidence>
<evidence type="ECO:0000313" key="1">
    <source>
        <dbReference type="EMBL" id="RHY49474.1"/>
    </source>
</evidence>
<dbReference type="VEuPathDB" id="FungiDB:H257_13804"/>
<feature type="non-terminal residue" evidence="1">
    <location>
        <position position="1"/>
    </location>
</feature>
<accession>A0A397CNU7</accession>
<reference evidence="1 2" key="1">
    <citation type="submission" date="2018-08" db="EMBL/GenBank/DDBJ databases">
        <title>Aphanomyces genome sequencing and annotation.</title>
        <authorList>
            <person name="Minardi D."/>
            <person name="Oidtmann B."/>
            <person name="Van Der Giezen M."/>
            <person name="Studholme D.J."/>
        </authorList>
    </citation>
    <scope>NUCLEOTIDE SEQUENCE [LARGE SCALE GENOMIC DNA]</scope>
    <source>
        <strain evidence="1 2">SA</strain>
    </source>
</reference>
<gene>
    <name evidence="1" type="ORF">DYB38_012266</name>
</gene>
<dbReference type="AlphaFoldDB" id="A0A397CNU7"/>
<protein>
    <submittedName>
        <fullName evidence="1">Uncharacterized protein</fullName>
    </submittedName>
</protein>
<organism evidence="1 2">
    <name type="scientific">Aphanomyces astaci</name>
    <name type="common">Crayfish plague agent</name>
    <dbReference type="NCBI Taxonomy" id="112090"/>
    <lineage>
        <taxon>Eukaryota</taxon>
        <taxon>Sar</taxon>
        <taxon>Stramenopiles</taxon>
        <taxon>Oomycota</taxon>
        <taxon>Saprolegniomycetes</taxon>
        <taxon>Saprolegniales</taxon>
        <taxon>Verrucalvaceae</taxon>
        <taxon>Aphanomyces</taxon>
    </lineage>
</organism>
<name>A0A397CNU7_APHAT</name>
<sequence>SAGSVVALMAKQPWALVVELADQSTVEWSHAKSLERMTEMLLEYDLGLGWLEVHEEAGESFDDADPTAYMWDATLD</sequence>
<proteinExistence type="predicted"/>
<comment type="caution">
    <text evidence="1">The sequence shown here is derived from an EMBL/GenBank/DDBJ whole genome shotgun (WGS) entry which is preliminary data.</text>
</comment>